<sequence>MPVESIDSWEDGNFNGWTQSYGNGTITTNFATDGTSGVEASNGLKERLESQPGDGLPTYPVKGDTIYLDMESSIGDATAATTQVQVHFGWDGVDDEYRLDVDVQGGALELWELGSQQARIGVDWGLTVNANTHYEIKIVWDDGTLGGADGDITATLRDVAADTVTASVSANSTYRSDGGVKIFQTPDTGERVNVDYFRVERPASSSPQTAVIDGPAGLNITGYNVQTTGGVVTETTTIVDSWEDGNTNNWTVIYGDGSITTNFATEGTSGYEVSGGLKERLESTSGLPIYPEKGTKFYLDFETTVGSATATTGEVHLYFGWDGVDDEYRVDCDIQSGNLEMWELGSSQQRIAVDFGASYAANTAYQLEIVWDDGTISGADGDITATVTEIGSGTVVSTITANSAYRINGGVKIFQQSDTGGRVNVDNFHVVEPGNAAPTNTTSQTNIGGGTGYGHTVDPSEATVTVSTLSGITSALSSASAGDIVYIDGSASIDAGSTHINVPPDVTLASDRGINDAPGAHIYTAAEPGEVIQVNDGARLTGIRLEGPHPGSDTTGSSSASGVEMFHTAEVDNCEIWGFSFAGIDIEPSTVDAHIHHNVIRECNKDGLGYGVSVDGGNPIIEYNYFNYNRHDVATTGDNYGYRFRYNHCGPLQVLHNIDAHSPAGTRYEIHNNVVETIFRTWDDLHNHIVVIRDVPNDECVIWDNWFFADEAIPSLSGPTDTYGQVIIQTTSTWQNMNFYGNHYGTDPGITYEDIIPGYNGYRTTGENPPSAGSQAATINRGTLTASAFSPTATIGKVVSMSVAGLSLSGGSPTTATGSVSATPTPSSMAVGAFSPLAGVYTKVAADRGRLRFKDTTPTMSVGPRSVPANPSSLALASSNPRAIPGVSIATPALGGLSVIGYDATIDLARRAVPGETAHLSLTALDVDKNVGAVSAIGDTGFLTVGGIEPAVTWILDLAAVADTGELVFTGLDPTKSTGPVSATTDSESMALGFVAPLVTWSQIAVTDATPTLSLTSTDIVSATPGESISVPDVGELLVGVPVDPSVSNTVFAVMLPGRLELDSVDPAVFNRLFDWDRVSRTGTRRIDIFKDRK</sequence>
<comment type="caution">
    <text evidence="1">The sequence shown here is derived from an EMBL/GenBank/DDBJ whole genome shotgun (WGS) entry which is preliminary data.</text>
</comment>
<accession>A0ABD5VFA8</accession>
<evidence type="ECO:0008006" key="3">
    <source>
        <dbReference type="Google" id="ProtNLM"/>
    </source>
</evidence>
<name>A0ABD5VFA8_9EURY</name>
<reference evidence="1 2" key="1">
    <citation type="journal article" date="2019" name="Int. J. Syst. Evol. Microbiol.">
        <title>The Global Catalogue of Microorganisms (GCM) 10K type strain sequencing project: providing services to taxonomists for standard genome sequencing and annotation.</title>
        <authorList>
            <consortium name="The Broad Institute Genomics Platform"/>
            <consortium name="The Broad Institute Genome Sequencing Center for Infectious Disease"/>
            <person name="Wu L."/>
            <person name="Ma J."/>
        </authorList>
    </citation>
    <scope>NUCLEOTIDE SEQUENCE [LARGE SCALE GENOMIC DNA]</scope>
    <source>
        <strain evidence="1 2">GX26</strain>
    </source>
</reference>
<dbReference type="EMBL" id="JBHSXN010000002">
    <property type="protein sequence ID" value="MFC6953766.1"/>
    <property type="molecule type" value="Genomic_DNA"/>
</dbReference>
<proteinExistence type="predicted"/>
<protein>
    <recommendedName>
        <fullName evidence="3">Right handed beta helix region</fullName>
    </recommendedName>
</protein>
<evidence type="ECO:0000313" key="1">
    <source>
        <dbReference type="EMBL" id="MFC6953766.1"/>
    </source>
</evidence>
<dbReference type="InterPro" id="IPR011050">
    <property type="entry name" value="Pectin_lyase_fold/virulence"/>
</dbReference>
<dbReference type="AlphaFoldDB" id="A0ABD5VFA8"/>
<dbReference type="RefSeq" id="WP_336350719.1">
    <property type="nucleotide sequence ID" value="NZ_JAZAQL010000002.1"/>
</dbReference>
<evidence type="ECO:0000313" key="2">
    <source>
        <dbReference type="Proteomes" id="UP001596395"/>
    </source>
</evidence>
<keyword evidence="2" id="KW-1185">Reference proteome</keyword>
<dbReference type="Proteomes" id="UP001596395">
    <property type="component" value="Unassembled WGS sequence"/>
</dbReference>
<dbReference type="SUPFAM" id="SSF51126">
    <property type="entry name" value="Pectin lyase-like"/>
    <property type="match status" value="1"/>
</dbReference>
<organism evidence="1 2">
    <name type="scientific">Halorubellus litoreus</name>
    <dbReference type="NCBI Taxonomy" id="755308"/>
    <lineage>
        <taxon>Archaea</taxon>
        <taxon>Methanobacteriati</taxon>
        <taxon>Methanobacteriota</taxon>
        <taxon>Stenosarchaea group</taxon>
        <taxon>Halobacteria</taxon>
        <taxon>Halobacteriales</taxon>
        <taxon>Halorubellaceae</taxon>
        <taxon>Halorubellus</taxon>
    </lineage>
</organism>
<gene>
    <name evidence="1" type="ORF">ACFQGB_12915</name>
</gene>